<dbReference type="HAMAP" id="MF_00692">
    <property type="entry name" value="SelO"/>
    <property type="match status" value="1"/>
</dbReference>
<feature type="binding site" evidence="8">
    <location>
        <position position="105"/>
    </location>
    <ligand>
        <name>ATP</name>
        <dbReference type="ChEBI" id="CHEBI:30616"/>
    </ligand>
</feature>
<feature type="binding site" evidence="8">
    <location>
        <position position="104"/>
    </location>
    <ligand>
        <name>ATP</name>
        <dbReference type="ChEBI" id="CHEBI:30616"/>
    </ligand>
</feature>
<keyword evidence="6 8" id="KW-0067">ATP-binding</keyword>
<dbReference type="PANTHER" id="PTHR32057">
    <property type="entry name" value="PROTEIN ADENYLYLTRANSFERASE SELO, MITOCHONDRIAL"/>
    <property type="match status" value="1"/>
</dbReference>
<comment type="function">
    <text evidence="8">Nucleotidyltransferase involved in the post-translational modification of proteins. It can catalyze the addition of adenosine monophosphate (AMP) or uridine monophosphate (UMP) to a protein, resulting in modifications known as AMPylation and UMPylation.</text>
</comment>
<dbReference type="EMBL" id="JAMTCJ010000002">
    <property type="protein sequence ID" value="MCP2176300.1"/>
    <property type="molecule type" value="Genomic_DNA"/>
</dbReference>
<dbReference type="EC" id="2.7.7.108" evidence="8"/>
<keyword evidence="2 8" id="KW-0808">Transferase</keyword>
<feature type="binding site" evidence="8">
    <location>
        <position position="125"/>
    </location>
    <ligand>
        <name>ATP</name>
        <dbReference type="ChEBI" id="CHEBI:30616"/>
    </ligand>
</feature>
<gene>
    <name evidence="8" type="primary">ydiU</name>
    <name evidence="8" type="synonym">selO</name>
    <name evidence="9" type="ORF">LX13_002119</name>
</gene>
<comment type="similarity">
    <text evidence="1 8">Belongs to the SELO family.</text>
</comment>
<dbReference type="Proteomes" id="UP001206895">
    <property type="component" value="Unassembled WGS sequence"/>
</dbReference>
<keyword evidence="4 8" id="KW-0479">Metal-binding</keyword>
<name>A0ABT1HEY7_9NOCA</name>
<feature type="binding site" evidence="8">
    <location>
        <position position="137"/>
    </location>
    <ligand>
        <name>ATP</name>
        <dbReference type="ChEBI" id="CHEBI:30616"/>
    </ligand>
</feature>
<dbReference type="Pfam" id="PF02696">
    <property type="entry name" value="SelO"/>
    <property type="match status" value="1"/>
</dbReference>
<feature type="binding site" evidence="8">
    <location>
        <position position="272"/>
    </location>
    <ligand>
        <name>ATP</name>
        <dbReference type="ChEBI" id="CHEBI:30616"/>
    </ligand>
</feature>
<evidence type="ECO:0000256" key="8">
    <source>
        <dbReference type="HAMAP-Rule" id="MF_00692"/>
    </source>
</evidence>
<evidence type="ECO:0000256" key="1">
    <source>
        <dbReference type="ARBA" id="ARBA00009747"/>
    </source>
</evidence>
<comment type="catalytic activity">
    <reaction evidence="8">
        <text>L-seryl-[protein] + UTP = O-(5'-uridylyl)-L-seryl-[protein] + diphosphate</text>
        <dbReference type="Rhea" id="RHEA:64604"/>
        <dbReference type="Rhea" id="RHEA-COMP:9863"/>
        <dbReference type="Rhea" id="RHEA-COMP:16635"/>
        <dbReference type="ChEBI" id="CHEBI:29999"/>
        <dbReference type="ChEBI" id="CHEBI:33019"/>
        <dbReference type="ChEBI" id="CHEBI:46398"/>
        <dbReference type="ChEBI" id="CHEBI:156051"/>
    </reaction>
</comment>
<evidence type="ECO:0000256" key="7">
    <source>
        <dbReference type="ARBA" id="ARBA00022842"/>
    </source>
</evidence>
<feature type="active site" description="Proton acceptor" evidence="8">
    <location>
        <position position="262"/>
    </location>
</feature>
<protein>
    <recommendedName>
        <fullName evidence="8">Protein nucleotidyltransferase YdiU</fullName>
        <ecNumber evidence="8">2.7.7.-</ecNumber>
    </recommendedName>
    <alternativeName>
        <fullName evidence="8">Protein adenylyltransferase YdiU</fullName>
        <ecNumber evidence="8">2.7.7.108</ecNumber>
    </alternativeName>
    <alternativeName>
        <fullName evidence="8">Protein uridylyltransferase YdiU</fullName>
        <ecNumber evidence="8">2.7.7.-</ecNumber>
    </alternativeName>
</protein>
<proteinExistence type="inferred from homology"/>
<evidence type="ECO:0000313" key="9">
    <source>
        <dbReference type="EMBL" id="MCP2176300.1"/>
    </source>
</evidence>
<comment type="catalytic activity">
    <reaction evidence="8">
        <text>L-threonyl-[protein] + ATP = 3-O-(5'-adenylyl)-L-threonyl-[protein] + diphosphate</text>
        <dbReference type="Rhea" id="RHEA:54292"/>
        <dbReference type="Rhea" id="RHEA-COMP:11060"/>
        <dbReference type="Rhea" id="RHEA-COMP:13847"/>
        <dbReference type="ChEBI" id="CHEBI:30013"/>
        <dbReference type="ChEBI" id="CHEBI:30616"/>
        <dbReference type="ChEBI" id="CHEBI:33019"/>
        <dbReference type="ChEBI" id="CHEBI:138113"/>
        <dbReference type="EC" id="2.7.7.108"/>
    </reaction>
</comment>
<dbReference type="PANTHER" id="PTHR32057:SF14">
    <property type="entry name" value="PROTEIN ADENYLYLTRANSFERASE SELO, MITOCHONDRIAL"/>
    <property type="match status" value="1"/>
</dbReference>
<evidence type="ECO:0000313" key="10">
    <source>
        <dbReference type="Proteomes" id="UP001206895"/>
    </source>
</evidence>
<dbReference type="EC" id="2.7.7.-" evidence="8"/>
<comment type="caution">
    <text evidence="9">The sequence shown here is derived from an EMBL/GenBank/DDBJ whole genome shotgun (WGS) entry which is preliminary data.</text>
</comment>
<feature type="binding site" evidence="8">
    <location>
        <position position="138"/>
    </location>
    <ligand>
        <name>ATP</name>
        <dbReference type="ChEBI" id="CHEBI:30616"/>
    </ligand>
</feature>
<comment type="catalytic activity">
    <reaction evidence="8">
        <text>L-seryl-[protein] + ATP = 3-O-(5'-adenylyl)-L-seryl-[protein] + diphosphate</text>
        <dbReference type="Rhea" id="RHEA:58120"/>
        <dbReference type="Rhea" id="RHEA-COMP:9863"/>
        <dbReference type="Rhea" id="RHEA-COMP:15073"/>
        <dbReference type="ChEBI" id="CHEBI:29999"/>
        <dbReference type="ChEBI" id="CHEBI:30616"/>
        <dbReference type="ChEBI" id="CHEBI:33019"/>
        <dbReference type="ChEBI" id="CHEBI:142516"/>
        <dbReference type="EC" id="2.7.7.108"/>
    </reaction>
</comment>
<keyword evidence="3 8" id="KW-0548">Nucleotidyltransferase</keyword>
<reference evidence="9 10" key="1">
    <citation type="submission" date="2022-06" db="EMBL/GenBank/DDBJ databases">
        <title>Genomic Encyclopedia of Archaeal and Bacterial Type Strains, Phase II (KMG-II): from individual species to whole genera.</title>
        <authorList>
            <person name="Goeker M."/>
        </authorList>
    </citation>
    <scope>NUCLEOTIDE SEQUENCE [LARGE SCALE GENOMIC DNA]</scope>
    <source>
        <strain evidence="9 10">DSM 44693</strain>
    </source>
</reference>
<dbReference type="NCBIfam" id="NF000658">
    <property type="entry name" value="PRK00029.1"/>
    <property type="match status" value="1"/>
</dbReference>
<sequence length="504" mass="54356">MTDAVSLDCMTSSTTSTLFTLENTYARDLEGMYVPFTGTHASNPEVLVVNTALATELGLDADALHTPEAAEILSGSVPPVGATTIAMAYAGHQFGGYQPLLGDGRAMLLGELIDPAGQRRDLHLKGSGRTRFSRGGDGRAAVGPMLREYLISEAMHALGIPTTRALAVTATGDDVPRDEMEPGAVLARVASSHIRVGTFEFALRQGDPLQPLADYTIARHYPELVGAEDSYLRFFEAVVDRQASLVAQWMAVGFIHGVLNTDNTTISGETIDYGPCAFMDAYDPATVFSSIDVQGRYAYTNQPPVIGWNLARFAESLIPLVAKQIGGDPETGDADAAITALTDILSTFLDRHDARLVQHFRAKIGIAVDEDSLVDDLQAVMREHRADFTGTFRALAEELRGNPRPLDDLIPRDAIAPWLSRWRGALADTESATADAMDRVNPIYIPRNHLVDIALRAATAGDIEKFQMLLSVITRPFDADPALGAYAQPAPDEFGEGFQTFCGT</sequence>
<comment type="cofactor">
    <cofactor evidence="8">
        <name>Mg(2+)</name>
        <dbReference type="ChEBI" id="CHEBI:18420"/>
    </cofactor>
    <cofactor evidence="8">
        <name>Mn(2+)</name>
        <dbReference type="ChEBI" id="CHEBI:29035"/>
    </cofactor>
</comment>
<evidence type="ECO:0000256" key="3">
    <source>
        <dbReference type="ARBA" id="ARBA00022695"/>
    </source>
</evidence>
<evidence type="ECO:0000256" key="6">
    <source>
        <dbReference type="ARBA" id="ARBA00022840"/>
    </source>
</evidence>
<comment type="catalytic activity">
    <reaction evidence="8">
        <text>L-tyrosyl-[protein] + ATP = O-(5'-adenylyl)-L-tyrosyl-[protein] + diphosphate</text>
        <dbReference type="Rhea" id="RHEA:54288"/>
        <dbReference type="Rhea" id="RHEA-COMP:10136"/>
        <dbReference type="Rhea" id="RHEA-COMP:13846"/>
        <dbReference type="ChEBI" id="CHEBI:30616"/>
        <dbReference type="ChEBI" id="CHEBI:33019"/>
        <dbReference type="ChEBI" id="CHEBI:46858"/>
        <dbReference type="ChEBI" id="CHEBI:83624"/>
        <dbReference type="EC" id="2.7.7.108"/>
    </reaction>
</comment>
<evidence type="ECO:0000256" key="5">
    <source>
        <dbReference type="ARBA" id="ARBA00022741"/>
    </source>
</evidence>
<evidence type="ECO:0000256" key="4">
    <source>
        <dbReference type="ARBA" id="ARBA00022723"/>
    </source>
</evidence>
<feature type="binding site" evidence="8">
    <location>
        <position position="263"/>
    </location>
    <ligand>
        <name>Mg(2+)</name>
        <dbReference type="ChEBI" id="CHEBI:18420"/>
    </ligand>
</feature>
<evidence type="ECO:0000256" key="2">
    <source>
        <dbReference type="ARBA" id="ARBA00022679"/>
    </source>
</evidence>
<organism evidence="9 10">
    <name type="scientific">Williamsia maris</name>
    <dbReference type="NCBI Taxonomy" id="72806"/>
    <lineage>
        <taxon>Bacteria</taxon>
        <taxon>Bacillati</taxon>
        <taxon>Actinomycetota</taxon>
        <taxon>Actinomycetes</taxon>
        <taxon>Mycobacteriales</taxon>
        <taxon>Nocardiaceae</taxon>
        <taxon>Williamsia</taxon>
    </lineage>
</organism>
<keyword evidence="5 8" id="KW-0547">Nucleotide-binding</keyword>
<feature type="binding site" evidence="8">
    <location>
        <position position="102"/>
    </location>
    <ligand>
        <name>ATP</name>
        <dbReference type="ChEBI" id="CHEBI:30616"/>
    </ligand>
</feature>
<comment type="catalytic activity">
    <reaction evidence="8">
        <text>L-histidyl-[protein] + UTP = N(tele)-(5'-uridylyl)-L-histidyl-[protein] + diphosphate</text>
        <dbReference type="Rhea" id="RHEA:83891"/>
        <dbReference type="Rhea" id="RHEA-COMP:9745"/>
        <dbReference type="Rhea" id="RHEA-COMP:20239"/>
        <dbReference type="ChEBI" id="CHEBI:29979"/>
        <dbReference type="ChEBI" id="CHEBI:33019"/>
        <dbReference type="ChEBI" id="CHEBI:46398"/>
        <dbReference type="ChEBI" id="CHEBI:233474"/>
    </reaction>
</comment>
<comment type="catalytic activity">
    <reaction evidence="8">
        <text>L-tyrosyl-[protein] + UTP = O-(5'-uridylyl)-L-tyrosyl-[protein] + diphosphate</text>
        <dbReference type="Rhea" id="RHEA:83887"/>
        <dbReference type="Rhea" id="RHEA-COMP:10136"/>
        <dbReference type="Rhea" id="RHEA-COMP:20238"/>
        <dbReference type="ChEBI" id="CHEBI:33019"/>
        <dbReference type="ChEBI" id="CHEBI:46398"/>
        <dbReference type="ChEBI" id="CHEBI:46858"/>
        <dbReference type="ChEBI" id="CHEBI:90602"/>
    </reaction>
</comment>
<feature type="binding site" evidence="8">
    <location>
        <position position="272"/>
    </location>
    <ligand>
        <name>Mg(2+)</name>
        <dbReference type="ChEBI" id="CHEBI:18420"/>
    </ligand>
</feature>
<dbReference type="InterPro" id="IPR003846">
    <property type="entry name" value="SelO"/>
</dbReference>
<feature type="binding site" evidence="8">
    <location>
        <position position="195"/>
    </location>
    <ligand>
        <name>ATP</name>
        <dbReference type="ChEBI" id="CHEBI:30616"/>
    </ligand>
</feature>
<keyword evidence="10" id="KW-1185">Reference proteome</keyword>
<keyword evidence="7 8" id="KW-0460">Magnesium</keyword>
<keyword evidence="8" id="KW-0464">Manganese</keyword>
<accession>A0ABT1HEY7</accession>
<feature type="binding site" evidence="8">
    <location>
        <position position="188"/>
    </location>
    <ligand>
        <name>ATP</name>
        <dbReference type="ChEBI" id="CHEBI:30616"/>
    </ligand>
</feature>